<comment type="function">
    <text evidence="2">Involved in the cellular defense against the biological effects of O6-methylguanine (O6-MeG) and O4-methylthymine (O4-MeT) in DNA. Repairs the methylated nucleobase in DNA by stoichiometrically transferring the methyl group to a cysteine residue in the enzyme. This is a suicide reaction: the enzyme is irreversibly inactivated.</text>
</comment>
<accession>A0ABU3ZSQ6</accession>
<dbReference type="RefSeq" id="WP_317515695.1">
    <property type="nucleotide sequence ID" value="NZ_JAPTHD010000001.1"/>
</dbReference>
<feature type="domain" description="Methylguanine DNA methyltransferase ribonuclease-like" evidence="4">
    <location>
        <begin position="9"/>
        <end position="75"/>
    </location>
</feature>
<dbReference type="EMBL" id="JAPTHD010000001">
    <property type="protein sequence ID" value="MDV5822526.1"/>
    <property type="molecule type" value="Genomic_DNA"/>
</dbReference>
<keyword evidence="1 2" id="KW-0227">DNA damage</keyword>
<dbReference type="InterPro" id="IPR036388">
    <property type="entry name" value="WH-like_DNA-bd_sf"/>
</dbReference>
<comment type="catalytic activity">
    <reaction evidence="2">
        <text>a 6-O-methyl-2'-deoxyguanosine in DNA + L-cysteinyl-[protein] = S-methyl-L-cysteinyl-[protein] + a 2'-deoxyguanosine in DNA</text>
        <dbReference type="Rhea" id="RHEA:24000"/>
        <dbReference type="Rhea" id="RHEA-COMP:10131"/>
        <dbReference type="Rhea" id="RHEA-COMP:10132"/>
        <dbReference type="Rhea" id="RHEA-COMP:11367"/>
        <dbReference type="Rhea" id="RHEA-COMP:11368"/>
        <dbReference type="ChEBI" id="CHEBI:29950"/>
        <dbReference type="ChEBI" id="CHEBI:82612"/>
        <dbReference type="ChEBI" id="CHEBI:85445"/>
        <dbReference type="ChEBI" id="CHEBI:85448"/>
        <dbReference type="EC" id="2.1.1.63"/>
    </reaction>
</comment>
<dbReference type="PANTHER" id="PTHR10815">
    <property type="entry name" value="METHYLATED-DNA--PROTEIN-CYSTEINE METHYLTRANSFERASE"/>
    <property type="match status" value="1"/>
</dbReference>
<evidence type="ECO:0000259" key="4">
    <source>
        <dbReference type="Pfam" id="PF02870"/>
    </source>
</evidence>
<dbReference type="EC" id="2.1.1.63" evidence="2"/>
<keyword evidence="2" id="KW-0489">Methyltransferase</keyword>
<gene>
    <name evidence="5" type="ORF">O0R41_02790</name>
</gene>
<comment type="miscellaneous">
    <text evidence="2">This enzyme catalyzes only one turnover and therefore is not strictly catalytic. According to one definition, an enzyme is a biocatalyst that acts repeatedly and over many reaction cycles.</text>
</comment>
<dbReference type="SUPFAM" id="SSF46767">
    <property type="entry name" value="Methylated DNA-protein cysteine methyltransferase, C-terminal domain"/>
    <property type="match status" value="1"/>
</dbReference>
<comment type="catalytic activity">
    <reaction evidence="2">
        <text>a 4-O-methyl-thymidine in DNA + L-cysteinyl-[protein] = a thymidine in DNA + S-methyl-L-cysteinyl-[protein]</text>
        <dbReference type="Rhea" id="RHEA:53428"/>
        <dbReference type="Rhea" id="RHEA-COMP:10131"/>
        <dbReference type="Rhea" id="RHEA-COMP:10132"/>
        <dbReference type="Rhea" id="RHEA-COMP:13555"/>
        <dbReference type="Rhea" id="RHEA-COMP:13556"/>
        <dbReference type="ChEBI" id="CHEBI:29950"/>
        <dbReference type="ChEBI" id="CHEBI:82612"/>
        <dbReference type="ChEBI" id="CHEBI:137386"/>
        <dbReference type="ChEBI" id="CHEBI:137387"/>
        <dbReference type="EC" id="2.1.1.63"/>
    </reaction>
</comment>
<evidence type="ECO:0000313" key="5">
    <source>
        <dbReference type="EMBL" id="MDV5822526.1"/>
    </source>
</evidence>
<reference evidence="6" key="1">
    <citation type="journal article" date="2022" name="J Environ Chem Eng">
        <title>Biodegradation of petroleum oil using a constructed nonpathogenic and heavy metal-tolerant bacterial consortium isolated from marine sponges.</title>
        <authorList>
            <person name="Dechsakulwatana C."/>
            <person name="Rungsihiranrut A."/>
            <person name="Muangchinda C."/>
            <person name="Ningthoujam R."/>
            <person name="Klankeo P."/>
            <person name="Pinyakong O."/>
        </authorList>
    </citation>
    <scope>NUCLEOTIDE SEQUENCE [LARGE SCALE GENOMIC DNA]</scope>
    <source>
        <strain evidence="6">MO2-4</strain>
    </source>
</reference>
<comment type="subcellular location">
    <subcellularLocation>
        <location evidence="2">Cytoplasm</location>
    </subcellularLocation>
</comment>
<organism evidence="5 6">
    <name type="scientific">Sphingobium naphthae</name>
    <dbReference type="NCBI Taxonomy" id="1886786"/>
    <lineage>
        <taxon>Bacteria</taxon>
        <taxon>Pseudomonadati</taxon>
        <taxon>Pseudomonadota</taxon>
        <taxon>Alphaproteobacteria</taxon>
        <taxon>Sphingomonadales</taxon>
        <taxon>Sphingomonadaceae</taxon>
        <taxon>Sphingobium</taxon>
    </lineage>
</organism>
<dbReference type="Pfam" id="PF02870">
    <property type="entry name" value="Methyltransf_1N"/>
    <property type="match status" value="1"/>
</dbReference>
<dbReference type="HAMAP" id="MF_00772">
    <property type="entry name" value="OGT"/>
    <property type="match status" value="1"/>
</dbReference>
<dbReference type="Gene3D" id="1.10.10.10">
    <property type="entry name" value="Winged helix-like DNA-binding domain superfamily/Winged helix DNA-binding domain"/>
    <property type="match status" value="1"/>
</dbReference>
<dbReference type="InterPro" id="IPR008332">
    <property type="entry name" value="MethylG_MeTrfase_N"/>
</dbReference>
<evidence type="ECO:0000256" key="2">
    <source>
        <dbReference type="HAMAP-Rule" id="MF_00772"/>
    </source>
</evidence>
<keyword evidence="2" id="KW-0963">Cytoplasm</keyword>
<dbReference type="NCBIfam" id="TIGR00589">
    <property type="entry name" value="ogt"/>
    <property type="match status" value="1"/>
</dbReference>
<dbReference type="InterPro" id="IPR036217">
    <property type="entry name" value="MethylDNA_cys_MeTrfase_DNAb"/>
</dbReference>
<keyword evidence="6" id="KW-1185">Reference proteome</keyword>
<dbReference type="PANTHER" id="PTHR10815:SF5">
    <property type="entry name" value="METHYLATED-DNA--PROTEIN-CYSTEINE METHYLTRANSFERASE"/>
    <property type="match status" value="1"/>
</dbReference>
<name>A0ABU3ZSQ6_9SPHN</name>
<dbReference type="InterPro" id="IPR036631">
    <property type="entry name" value="MGMT_N_sf"/>
</dbReference>
<evidence type="ECO:0000313" key="6">
    <source>
        <dbReference type="Proteomes" id="UP001185984"/>
    </source>
</evidence>
<evidence type="ECO:0000256" key="1">
    <source>
        <dbReference type="ARBA" id="ARBA00022763"/>
    </source>
</evidence>
<dbReference type="Pfam" id="PF01035">
    <property type="entry name" value="DNA_binding_1"/>
    <property type="match status" value="1"/>
</dbReference>
<comment type="similarity">
    <text evidence="2">Belongs to the MGMT family.</text>
</comment>
<comment type="caution">
    <text evidence="5">The sequence shown here is derived from an EMBL/GenBank/DDBJ whole genome shotgun (WGS) entry which is preliminary data.</text>
</comment>
<dbReference type="SUPFAM" id="SSF53155">
    <property type="entry name" value="Methylated DNA-protein cysteine methyltransferase domain"/>
    <property type="match status" value="1"/>
</dbReference>
<feature type="domain" description="Methylated-DNA-[protein]-cysteine S-methyltransferase DNA binding" evidence="3">
    <location>
        <begin position="79"/>
        <end position="158"/>
    </location>
</feature>
<dbReference type="Gene3D" id="3.30.160.70">
    <property type="entry name" value="Methylated DNA-protein cysteine methyltransferase domain"/>
    <property type="match status" value="1"/>
</dbReference>
<keyword evidence="2" id="KW-0234">DNA repair</keyword>
<dbReference type="CDD" id="cd06445">
    <property type="entry name" value="ATase"/>
    <property type="match status" value="1"/>
</dbReference>
<sequence>MTLFRAFHLSPLGRLSLIACDDGLMAVLWPDDPPGRVPLADGVDAPDHPVLKETAAQLDAYFAGALQRFDLPLAPRGTAFQRSVWNALDMIPFGETRSYADIARALDRPSAVRAVGAANGRNPLSIVTPCHRVVGSNGMLTGFAGGIEAKQWLLAHERPIDTH</sequence>
<protein>
    <recommendedName>
        <fullName evidence="2">Methylated-DNA--protein-cysteine methyltransferase</fullName>
        <ecNumber evidence="2">2.1.1.63</ecNumber>
    </recommendedName>
    <alternativeName>
        <fullName evidence="2">6-O-methylguanine-DNA methyltransferase</fullName>
        <shortName evidence="2">MGMT</shortName>
    </alternativeName>
    <alternativeName>
        <fullName evidence="2">O-6-methylguanine-DNA-alkyltransferase</fullName>
    </alternativeName>
</protein>
<evidence type="ECO:0000259" key="3">
    <source>
        <dbReference type="Pfam" id="PF01035"/>
    </source>
</evidence>
<dbReference type="InterPro" id="IPR023546">
    <property type="entry name" value="MGMT"/>
</dbReference>
<dbReference type="InterPro" id="IPR014048">
    <property type="entry name" value="MethylDNA_cys_MeTrfase_DNA-bd"/>
</dbReference>
<feature type="active site" description="Nucleophile; methyl group acceptor" evidence="2">
    <location>
        <position position="130"/>
    </location>
</feature>
<dbReference type="Proteomes" id="UP001185984">
    <property type="component" value="Unassembled WGS sequence"/>
</dbReference>
<keyword evidence="2" id="KW-0808">Transferase</keyword>
<proteinExistence type="inferred from homology"/>